<proteinExistence type="predicted"/>
<name>X1TXH6_9ZZZZ</name>
<accession>X1TXH6</accession>
<reference evidence="1" key="1">
    <citation type="journal article" date="2014" name="Front. Microbiol.">
        <title>High frequency of phylogenetically diverse reductive dehalogenase-homologous genes in deep subseafloor sedimentary metagenomes.</title>
        <authorList>
            <person name="Kawai M."/>
            <person name="Futagami T."/>
            <person name="Toyoda A."/>
            <person name="Takaki Y."/>
            <person name="Nishi S."/>
            <person name="Hori S."/>
            <person name="Arai W."/>
            <person name="Tsubouchi T."/>
            <person name="Morono Y."/>
            <person name="Uchiyama I."/>
            <person name="Ito T."/>
            <person name="Fujiyama A."/>
            <person name="Inagaki F."/>
            <person name="Takami H."/>
        </authorList>
    </citation>
    <scope>NUCLEOTIDE SEQUENCE</scope>
    <source>
        <strain evidence="1">Expedition CK06-06</strain>
    </source>
</reference>
<feature type="non-terminal residue" evidence="1">
    <location>
        <position position="128"/>
    </location>
</feature>
<protein>
    <recommendedName>
        <fullName evidence="2">RND efflux pump membrane fusion protein barrel-sandwich domain-containing protein</fullName>
    </recommendedName>
</protein>
<organism evidence="1">
    <name type="scientific">marine sediment metagenome</name>
    <dbReference type="NCBI Taxonomy" id="412755"/>
    <lineage>
        <taxon>unclassified sequences</taxon>
        <taxon>metagenomes</taxon>
        <taxon>ecological metagenomes</taxon>
    </lineage>
</organism>
<sequence>MLFQNKVIPQAEFDQSEGRLLQKKHEFEQARINLSTTDIQISKLEQSILDYELEFEDQKKQLELQIIESFDNLSAQIASWEQTYLLKAPNQGVVTFTTFWTQDQNVTVGDKVITIVPEDAGKIIGKMS</sequence>
<evidence type="ECO:0008006" key="2">
    <source>
        <dbReference type="Google" id="ProtNLM"/>
    </source>
</evidence>
<gene>
    <name evidence="1" type="ORF">S12H4_28787</name>
</gene>
<dbReference type="EMBL" id="BARW01016543">
    <property type="protein sequence ID" value="GAI92290.1"/>
    <property type="molecule type" value="Genomic_DNA"/>
</dbReference>
<evidence type="ECO:0000313" key="1">
    <source>
        <dbReference type="EMBL" id="GAI92290.1"/>
    </source>
</evidence>
<dbReference type="AlphaFoldDB" id="X1TXH6"/>
<comment type="caution">
    <text evidence="1">The sequence shown here is derived from an EMBL/GenBank/DDBJ whole genome shotgun (WGS) entry which is preliminary data.</text>
</comment>